<dbReference type="EMBL" id="JACSQY010000005">
    <property type="protein sequence ID" value="MBD7908398.1"/>
    <property type="molecule type" value="Genomic_DNA"/>
</dbReference>
<comment type="caution">
    <text evidence="4">The sequence shown here is derived from an EMBL/GenBank/DDBJ whole genome shotgun (WGS) entry which is preliminary data.</text>
</comment>
<keyword evidence="3" id="KW-0812">Transmembrane</keyword>
<keyword evidence="2" id="KW-0178">Competence</keyword>
<feature type="transmembrane region" description="Helical" evidence="3">
    <location>
        <begin position="12"/>
        <end position="34"/>
    </location>
</feature>
<keyword evidence="3" id="KW-1133">Transmembrane helix</keyword>
<comment type="subcellular location">
    <subcellularLocation>
        <location evidence="1">Cell surface</location>
    </subcellularLocation>
</comment>
<sequence length="142" mass="16182">MKRKTTEESGLTLVEILASLVILGIVFVAFMTIFPQMTLFNNRTETKLETMNEARVILEEYKSYSIDFSELQGVSCTDDSLWLCTEDTAYPDAIIRIKKEAEPPMNTISNPMPGVVKLHRIHIKMMKNNQLISESFGYVKAK</sequence>
<protein>
    <submittedName>
        <fullName evidence="4">Type II secretion system protein</fullName>
    </submittedName>
</protein>
<proteinExistence type="predicted"/>
<reference evidence="4 5" key="1">
    <citation type="submission" date="2020-08" db="EMBL/GenBank/DDBJ databases">
        <title>A Genomic Blueprint of the Chicken Gut Microbiome.</title>
        <authorList>
            <person name="Gilroy R."/>
            <person name="Ravi A."/>
            <person name="Getino M."/>
            <person name="Pursley I."/>
            <person name="Horton D.L."/>
            <person name="Alikhan N.-F."/>
            <person name="Baker D."/>
            <person name="Gharbi K."/>
            <person name="Hall N."/>
            <person name="Watson M."/>
            <person name="Adriaenssens E.M."/>
            <person name="Foster-Nyarko E."/>
            <person name="Jarju S."/>
            <person name="Secka A."/>
            <person name="Antonio M."/>
            <person name="Oren A."/>
            <person name="Chaudhuri R."/>
            <person name="La Ragione R.M."/>
            <person name="Hildebrand F."/>
            <person name="Pallen M.J."/>
        </authorList>
    </citation>
    <scope>NUCLEOTIDE SEQUENCE [LARGE SCALE GENOMIC DNA]</scope>
    <source>
        <strain evidence="4 5">Sa3CUA8</strain>
    </source>
</reference>
<evidence type="ECO:0000256" key="2">
    <source>
        <dbReference type="ARBA" id="ARBA00023287"/>
    </source>
</evidence>
<name>A0ABR8PJQ2_9BACL</name>
<organism evidence="4 5">
    <name type="scientific">Sporosarcina gallistercoris</name>
    <dbReference type="NCBI Taxonomy" id="2762245"/>
    <lineage>
        <taxon>Bacteria</taxon>
        <taxon>Bacillati</taxon>
        <taxon>Bacillota</taxon>
        <taxon>Bacilli</taxon>
        <taxon>Bacillales</taxon>
        <taxon>Caryophanaceae</taxon>
        <taxon>Sporosarcina</taxon>
    </lineage>
</organism>
<dbReference type="Proteomes" id="UP000659496">
    <property type="component" value="Unassembled WGS sequence"/>
</dbReference>
<accession>A0ABR8PJQ2</accession>
<dbReference type="NCBIfam" id="TIGR02532">
    <property type="entry name" value="IV_pilin_GFxxxE"/>
    <property type="match status" value="1"/>
</dbReference>
<dbReference type="InterPro" id="IPR012902">
    <property type="entry name" value="N_methyl_site"/>
</dbReference>
<dbReference type="PROSITE" id="PS00409">
    <property type="entry name" value="PROKAR_NTER_METHYL"/>
    <property type="match status" value="1"/>
</dbReference>
<keyword evidence="3" id="KW-0472">Membrane</keyword>
<keyword evidence="5" id="KW-1185">Reference proteome</keyword>
<gene>
    <name evidence="4" type="ORF">H9659_08655</name>
</gene>
<evidence type="ECO:0000256" key="3">
    <source>
        <dbReference type="SAM" id="Phobius"/>
    </source>
</evidence>
<evidence type="ECO:0000313" key="4">
    <source>
        <dbReference type="EMBL" id="MBD7908398.1"/>
    </source>
</evidence>
<evidence type="ECO:0000256" key="1">
    <source>
        <dbReference type="ARBA" id="ARBA00004241"/>
    </source>
</evidence>
<evidence type="ECO:0000313" key="5">
    <source>
        <dbReference type="Proteomes" id="UP000659496"/>
    </source>
</evidence>